<keyword evidence="7 10" id="KW-0106">Calcium</keyword>
<comment type="caution">
    <text evidence="12">The sequence shown here is derived from an EMBL/GenBank/DDBJ whole genome shotgun (WGS) entry which is preliminary data.</text>
</comment>
<evidence type="ECO:0000256" key="6">
    <source>
        <dbReference type="ARBA" id="ARBA00022729"/>
    </source>
</evidence>
<gene>
    <name evidence="12" type="ORF">Slati_3139400</name>
</gene>
<sequence>MALSNHKLSVLVLIGILSFVLLLPKSDAAIAKYDEYLKKKAQESLEESRKAFNPNPEEVADDLNVQVSETLTGEGGKRNLRQGGCKATNPIDRCWRCDPNWAKNRKKLAECARGFGHRATGGKSGKYYVVTDPSDNDMDKPKPGTLRHAVIQPQPLWITFGRNMVIKLKEELIFASDKTVDGRGAEVHIAYGAGITLQFVHNVIIHNIWIHDIVPEPGGMIRDAVDHIGLRTRSDGDGISVFSSNNIWIDHVSLSKGSDGLIDVIEGSTAITISNCKFNHHNDFRQRFNNASHCCIQPLRGRFDPEDARCRQGFAHVINNDYANWEMYAIGGSAHSTIISQGNRFKASNNPFTKQVMLLGAHDSTAKDSIMQITVAFNRFGKGLIQRMPRIRWGFVHVINNDYSHWEMYAIGGSAHPTIISQGNRFKASKNPRTKEVTKRIFGTKKEWEKWQWRSEGDKFTNGAYFVESGPPIRHEDLPTEKSLIKFKPGSFAGRLTRYAGALKCREGKLC</sequence>
<name>A0AAW2UUM8_9LAMI</name>
<dbReference type="Pfam" id="PF04431">
    <property type="entry name" value="Pec_lyase_N"/>
    <property type="match status" value="1"/>
</dbReference>
<feature type="signal peptide" evidence="10">
    <location>
        <begin position="1"/>
        <end position="28"/>
    </location>
</feature>
<reference evidence="12" key="2">
    <citation type="journal article" date="2024" name="Plant">
        <title>Genomic evolution and insights into agronomic trait innovations of Sesamum species.</title>
        <authorList>
            <person name="Miao H."/>
            <person name="Wang L."/>
            <person name="Qu L."/>
            <person name="Liu H."/>
            <person name="Sun Y."/>
            <person name="Le M."/>
            <person name="Wang Q."/>
            <person name="Wei S."/>
            <person name="Zheng Y."/>
            <person name="Lin W."/>
            <person name="Duan Y."/>
            <person name="Cao H."/>
            <person name="Xiong S."/>
            <person name="Wang X."/>
            <person name="Wei L."/>
            <person name="Li C."/>
            <person name="Ma Q."/>
            <person name="Ju M."/>
            <person name="Zhao R."/>
            <person name="Li G."/>
            <person name="Mu C."/>
            <person name="Tian Q."/>
            <person name="Mei H."/>
            <person name="Zhang T."/>
            <person name="Gao T."/>
            <person name="Zhang H."/>
        </authorList>
    </citation>
    <scope>NUCLEOTIDE SEQUENCE</scope>
    <source>
        <strain evidence="12">KEN1</strain>
    </source>
</reference>
<dbReference type="InterPro" id="IPR018082">
    <property type="entry name" value="AmbAllergen"/>
</dbReference>
<organism evidence="12">
    <name type="scientific">Sesamum latifolium</name>
    <dbReference type="NCBI Taxonomy" id="2727402"/>
    <lineage>
        <taxon>Eukaryota</taxon>
        <taxon>Viridiplantae</taxon>
        <taxon>Streptophyta</taxon>
        <taxon>Embryophyta</taxon>
        <taxon>Tracheophyta</taxon>
        <taxon>Spermatophyta</taxon>
        <taxon>Magnoliopsida</taxon>
        <taxon>eudicotyledons</taxon>
        <taxon>Gunneridae</taxon>
        <taxon>Pentapetalae</taxon>
        <taxon>asterids</taxon>
        <taxon>lamiids</taxon>
        <taxon>Lamiales</taxon>
        <taxon>Pedaliaceae</taxon>
        <taxon>Sesamum</taxon>
    </lineage>
</organism>
<protein>
    <recommendedName>
        <fullName evidence="4 10">Pectate lyase</fullName>
        <ecNumber evidence="4 10">4.2.2.2</ecNumber>
    </recommendedName>
</protein>
<keyword evidence="9 10" id="KW-0456">Lyase</keyword>
<dbReference type="PANTHER" id="PTHR31683:SF184">
    <property type="entry name" value="PECTATE LYASE"/>
    <property type="match status" value="1"/>
</dbReference>
<evidence type="ECO:0000256" key="10">
    <source>
        <dbReference type="RuleBase" id="RU361123"/>
    </source>
</evidence>
<comment type="cofactor">
    <cofactor evidence="10">
        <name>Ca(2+)</name>
        <dbReference type="ChEBI" id="CHEBI:29108"/>
    </cofactor>
    <text evidence="10">Binds 1 Ca(2+) ion. Required for its activity.</text>
</comment>
<evidence type="ECO:0000259" key="11">
    <source>
        <dbReference type="SMART" id="SM00656"/>
    </source>
</evidence>
<dbReference type="Pfam" id="PF00544">
    <property type="entry name" value="Pectate_lyase_4"/>
    <property type="match status" value="2"/>
</dbReference>
<comment type="pathway">
    <text evidence="2 10">Glycan metabolism; pectin degradation; 2-dehydro-3-deoxy-D-gluconate from pectin: step 2/5.</text>
</comment>
<evidence type="ECO:0000256" key="8">
    <source>
        <dbReference type="ARBA" id="ARBA00023180"/>
    </source>
</evidence>
<dbReference type="InterPro" id="IPR011050">
    <property type="entry name" value="Pectin_lyase_fold/virulence"/>
</dbReference>
<feature type="chain" id="PRO_5043093957" description="Pectate lyase" evidence="10">
    <location>
        <begin position="29"/>
        <end position="511"/>
    </location>
</feature>
<dbReference type="InterPro" id="IPR045032">
    <property type="entry name" value="PEL"/>
</dbReference>
<dbReference type="PANTHER" id="PTHR31683">
    <property type="entry name" value="PECTATE LYASE 18-RELATED"/>
    <property type="match status" value="1"/>
</dbReference>
<evidence type="ECO:0000256" key="9">
    <source>
        <dbReference type="ARBA" id="ARBA00023239"/>
    </source>
</evidence>
<dbReference type="GO" id="GO:0046872">
    <property type="term" value="F:metal ion binding"/>
    <property type="evidence" value="ECO:0007669"/>
    <property type="project" value="UniProtKB-KW"/>
</dbReference>
<keyword evidence="5 10" id="KW-0479">Metal-binding</keyword>
<comment type="similarity">
    <text evidence="3 10">Belongs to the polysaccharide lyase 1 family.</text>
</comment>
<dbReference type="PRINTS" id="PR00807">
    <property type="entry name" value="AMBALLERGEN"/>
</dbReference>
<accession>A0AAW2UUM8</accession>
<evidence type="ECO:0000256" key="2">
    <source>
        <dbReference type="ARBA" id="ARBA00005220"/>
    </source>
</evidence>
<dbReference type="InterPro" id="IPR002022">
    <property type="entry name" value="Pec_lyase"/>
</dbReference>
<dbReference type="SMART" id="SM00656">
    <property type="entry name" value="Amb_all"/>
    <property type="match status" value="1"/>
</dbReference>
<evidence type="ECO:0000256" key="7">
    <source>
        <dbReference type="ARBA" id="ARBA00022837"/>
    </source>
</evidence>
<evidence type="ECO:0000256" key="3">
    <source>
        <dbReference type="ARBA" id="ARBA00010980"/>
    </source>
</evidence>
<dbReference type="AlphaFoldDB" id="A0AAW2UUM8"/>
<proteinExistence type="inferred from homology"/>
<evidence type="ECO:0000313" key="12">
    <source>
        <dbReference type="EMBL" id="KAL0421165.1"/>
    </source>
</evidence>
<reference evidence="12" key="1">
    <citation type="submission" date="2020-06" db="EMBL/GenBank/DDBJ databases">
        <authorList>
            <person name="Li T."/>
            <person name="Hu X."/>
            <person name="Zhang T."/>
            <person name="Song X."/>
            <person name="Zhang H."/>
            <person name="Dai N."/>
            <person name="Sheng W."/>
            <person name="Hou X."/>
            <person name="Wei L."/>
        </authorList>
    </citation>
    <scope>NUCLEOTIDE SEQUENCE</scope>
    <source>
        <strain evidence="12">KEN1</strain>
        <tissue evidence="12">Leaf</tissue>
    </source>
</reference>
<keyword evidence="6 10" id="KW-0732">Signal</keyword>
<evidence type="ECO:0000256" key="1">
    <source>
        <dbReference type="ARBA" id="ARBA00000695"/>
    </source>
</evidence>
<dbReference type="EMBL" id="JACGWN010000011">
    <property type="protein sequence ID" value="KAL0421165.1"/>
    <property type="molecule type" value="Genomic_DNA"/>
</dbReference>
<dbReference type="InterPro" id="IPR007524">
    <property type="entry name" value="Pec_lyase_N"/>
</dbReference>
<evidence type="ECO:0000256" key="5">
    <source>
        <dbReference type="ARBA" id="ARBA00022723"/>
    </source>
</evidence>
<dbReference type="InterPro" id="IPR012334">
    <property type="entry name" value="Pectin_lyas_fold"/>
</dbReference>
<dbReference type="SUPFAM" id="SSF51126">
    <property type="entry name" value="Pectin lyase-like"/>
    <property type="match status" value="2"/>
</dbReference>
<keyword evidence="8" id="KW-0325">Glycoprotein</keyword>
<feature type="domain" description="Pectate lyase" evidence="11">
    <location>
        <begin position="163"/>
        <end position="432"/>
    </location>
</feature>
<evidence type="ECO:0000256" key="4">
    <source>
        <dbReference type="ARBA" id="ARBA00012272"/>
    </source>
</evidence>
<comment type="catalytic activity">
    <reaction evidence="1 10">
        <text>Eliminative cleavage of (1-&gt;4)-alpha-D-galacturonan to give oligosaccharides with 4-deoxy-alpha-D-galact-4-enuronosyl groups at their non-reducing ends.</text>
        <dbReference type="EC" id="4.2.2.2"/>
    </reaction>
</comment>
<dbReference type="EC" id="4.2.2.2" evidence="4 10"/>
<dbReference type="Gene3D" id="2.160.20.10">
    <property type="entry name" value="Single-stranded right-handed beta-helix, Pectin lyase-like"/>
    <property type="match status" value="2"/>
</dbReference>
<dbReference type="GO" id="GO:0030570">
    <property type="term" value="F:pectate lyase activity"/>
    <property type="evidence" value="ECO:0007669"/>
    <property type="project" value="UniProtKB-EC"/>
</dbReference>